<feature type="region of interest" description="Disordered" evidence="1">
    <location>
        <begin position="57"/>
        <end position="78"/>
    </location>
</feature>
<keyword evidence="2" id="KW-1133">Transmembrane helix</keyword>
<dbReference type="InterPro" id="IPR050799">
    <property type="entry name" value="ZIP_Transporter"/>
</dbReference>
<dbReference type="Proteomes" id="UP001164746">
    <property type="component" value="Chromosome 10"/>
</dbReference>
<evidence type="ECO:0000256" key="1">
    <source>
        <dbReference type="SAM" id="MobiDB-lite"/>
    </source>
</evidence>
<keyword evidence="4" id="KW-1185">Reference proteome</keyword>
<feature type="transmembrane region" description="Helical" evidence="2">
    <location>
        <begin position="140"/>
        <end position="161"/>
    </location>
</feature>
<reference evidence="3" key="1">
    <citation type="submission" date="2022-11" db="EMBL/GenBank/DDBJ databases">
        <title>Centuries of genome instability and evolution in soft-shell clam transmissible cancer (bioRxiv).</title>
        <authorList>
            <person name="Hart S.F.M."/>
            <person name="Yonemitsu M.A."/>
            <person name="Giersch R.M."/>
            <person name="Beal B.F."/>
            <person name="Arriagada G."/>
            <person name="Davis B.W."/>
            <person name="Ostrander E.A."/>
            <person name="Goff S.P."/>
            <person name="Metzger M.J."/>
        </authorList>
    </citation>
    <scope>NUCLEOTIDE SEQUENCE</scope>
    <source>
        <strain evidence="3">MELC-2E11</strain>
        <tissue evidence="3">Siphon/mantle</tissue>
    </source>
</reference>
<keyword evidence="2" id="KW-0472">Membrane</keyword>
<accession>A0ABY7FFF3</accession>
<evidence type="ECO:0000256" key="2">
    <source>
        <dbReference type="SAM" id="Phobius"/>
    </source>
</evidence>
<gene>
    <name evidence="3" type="ORF">MAR_032575</name>
</gene>
<proteinExistence type="predicted"/>
<feature type="transmembrane region" description="Helical" evidence="2">
    <location>
        <begin position="108"/>
        <end position="128"/>
    </location>
</feature>
<dbReference type="EMBL" id="CP111021">
    <property type="protein sequence ID" value="WAR17981.1"/>
    <property type="molecule type" value="Genomic_DNA"/>
</dbReference>
<evidence type="ECO:0000313" key="4">
    <source>
        <dbReference type="Proteomes" id="UP001164746"/>
    </source>
</evidence>
<keyword evidence="2" id="KW-0812">Transmembrane</keyword>
<dbReference type="PANTHER" id="PTHR12191">
    <property type="entry name" value="SOLUTE CARRIER FAMILY 39"/>
    <property type="match status" value="1"/>
</dbReference>
<name>A0ABY7FFF3_MYAAR</name>
<organism evidence="3 4">
    <name type="scientific">Mya arenaria</name>
    <name type="common">Soft-shell clam</name>
    <dbReference type="NCBI Taxonomy" id="6604"/>
    <lineage>
        <taxon>Eukaryota</taxon>
        <taxon>Metazoa</taxon>
        <taxon>Spiralia</taxon>
        <taxon>Lophotrochozoa</taxon>
        <taxon>Mollusca</taxon>
        <taxon>Bivalvia</taxon>
        <taxon>Autobranchia</taxon>
        <taxon>Heteroconchia</taxon>
        <taxon>Euheterodonta</taxon>
        <taxon>Imparidentia</taxon>
        <taxon>Neoheterodontei</taxon>
        <taxon>Myida</taxon>
        <taxon>Myoidea</taxon>
        <taxon>Myidae</taxon>
        <taxon>Mya</taxon>
    </lineage>
</organism>
<evidence type="ECO:0000313" key="3">
    <source>
        <dbReference type="EMBL" id="WAR17981.1"/>
    </source>
</evidence>
<protein>
    <submittedName>
        <fullName evidence="3">S39A4-like protein</fullName>
    </submittedName>
</protein>
<dbReference type="PANTHER" id="PTHR12191:SF21">
    <property type="entry name" value="ZINC TRANSPORTER ZIP4"/>
    <property type="match status" value="1"/>
</dbReference>
<sequence length="164" mass="17917">MSATDLYQMFNIKPSSQQHNALPTNSFLDMCPVILDLMLKGHTNCWHPFSPTHLATRTTLPSSSTTSKPPASTDGILSSSSVDIVSNTSSSLNETNEFKEETSRLHSYLFGSLATLVISLFSMFGAVFMKLSRVNIRRYLMATMLSLAVGCLVADAALHLLPEV</sequence>